<dbReference type="Pfam" id="PF17827">
    <property type="entry name" value="PrmC_N"/>
    <property type="match status" value="1"/>
</dbReference>
<dbReference type="InterPro" id="IPR004556">
    <property type="entry name" value="HemK-like"/>
</dbReference>
<keyword evidence="3 5" id="KW-0949">S-adenosyl-L-methionine</keyword>
<feature type="binding site" evidence="5">
    <location>
        <position position="162"/>
    </location>
    <ligand>
        <name>S-adenosyl-L-methionine</name>
        <dbReference type="ChEBI" id="CHEBI:59789"/>
    </ligand>
</feature>
<evidence type="ECO:0000256" key="1">
    <source>
        <dbReference type="ARBA" id="ARBA00022603"/>
    </source>
</evidence>
<comment type="similarity">
    <text evidence="5">Belongs to the protein N5-glutamine methyltransferase family. PrmC subfamily.</text>
</comment>
<dbReference type="NCBIfam" id="TIGR00536">
    <property type="entry name" value="hemK_fam"/>
    <property type="match status" value="1"/>
</dbReference>
<dbReference type="InterPro" id="IPR007848">
    <property type="entry name" value="Small_mtfrase_dom"/>
</dbReference>
<dbReference type="Proteomes" id="UP001500839">
    <property type="component" value="Unassembled WGS sequence"/>
</dbReference>
<evidence type="ECO:0000313" key="9">
    <source>
        <dbReference type="Proteomes" id="UP001500839"/>
    </source>
</evidence>
<dbReference type="EC" id="2.1.1.297" evidence="5"/>
<keyword evidence="2 5" id="KW-0808">Transferase</keyword>
<dbReference type="InterPro" id="IPR002052">
    <property type="entry name" value="DNA_methylase_N6_adenine_CS"/>
</dbReference>
<dbReference type="Gene3D" id="1.10.8.10">
    <property type="entry name" value="DNA helicase RuvA subunit, C-terminal domain"/>
    <property type="match status" value="1"/>
</dbReference>
<organism evidence="8 9">
    <name type="scientific">Tomitella cavernea</name>
    <dbReference type="NCBI Taxonomy" id="1387982"/>
    <lineage>
        <taxon>Bacteria</taxon>
        <taxon>Bacillati</taxon>
        <taxon>Actinomycetota</taxon>
        <taxon>Actinomycetes</taxon>
        <taxon>Mycobacteriales</taxon>
        <taxon>Tomitella</taxon>
    </lineage>
</organism>
<evidence type="ECO:0000256" key="2">
    <source>
        <dbReference type="ARBA" id="ARBA00022679"/>
    </source>
</evidence>
<evidence type="ECO:0000259" key="7">
    <source>
        <dbReference type="Pfam" id="PF17827"/>
    </source>
</evidence>
<feature type="domain" description="Release factor glutamine methyltransferase N-terminal" evidence="7">
    <location>
        <begin position="10"/>
        <end position="76"/>
    </location>
</feature>
<dbReference type="SUPFAM" id="SSF53335">
    <property type="entry name" value="S-adenosyl-L-methionine-dependent methyltransferases"/>
    <property type="match status" value="1"/>
</dbReference>
<protein>
    <recommendedName>
        <fullName evidence="5">Release factor glutamine methyltransferase</fullName>
        <shortName evidence="5">RF MTase</shortName>
        <ecNumber evidence="5">2.1.1.297</ecNumber>
    </recommendedName>
    <alternativeName>
        <fullName evidence="5">N5-glutamine methyltransferase PrmC</fullName>
    </alternativeName>
    <alternativeName>
        <fullName evidence="5">Protein-(glutamine-N5) MTase PrmC</fullName>
    </alternativeName>
    <alternativeName>
        <fullName evidence="5">Protein-glutamine N-methyltransferase PrmC</fullName>
    </alternativeName>
</protein>
<feature type="domain" description="Methyltransferase small" evidence="6">
    <location>
        <begin position="134"/>
        <end position="217"/>
    </location>
</feature>
<comment type="caution">
    <text evidence="5">Lacks conserved residue(s) required for the propagation of feature annotation.</text>
</comment>
<dbReference type="InterPro" id="IPR029063">
    <property type="entry name" value="SAM-dependent_MTases_sf"/>
</dbReference>
<dbReference type="PANTHER" id="PTHR18895:SF74">
    <property type="entry name" value="MTRF1L RELEASE FACTOR GLUTAMINE METHYLTRANSFERASE"/>
    <property type="match status" value="1"/>
</dbReference>
<dbReference type="EMBL" id="BAABKQ010000001">
    <property type="protein sequence ID" value="GAA4812938.1"/>
    <property type="molecule type" value="Genomic_DNA"/>
</dbReference>
<dbReference type="InterPro" id="IPR019874">
    <property type="entry name" value="RF_methyltr_PrmC"/>
</dbReference>
<evidence type="ECO:0000256" key="3">
    <source>
        <dbReference type="ARBA" id="ARBA00022691"/>
    </source>
</evidence>
<dbReference type="Pfam" id="PF05175">
    <property type="entry name" value="MTS"/>
    <property type="match status" value="1"/>
</dbReference>
<comment type="caution">
    <text evidence="8">The sequence shown here is derived from an EMBL/GenBank/DDBJ whole genome shotgun (WGS) entry which is preliminary data.</text>
</comment>
<keyword evidence="1 5" id="KW-0489">Methyltransferase</keyword>
<reference evidence="9" key="1">
    <citation type="journal article" date="2019" name="Int. J. Syst. Evol. Microbiol.">
        <title>The Global Catalogue of Microorganisms (GCM) 10K type strain sequencing project: providing services to taxonomists for standard genome sequencing and annotation.</title>
        <authorList>
            <consortium name="The Broad Institute Genomics Platform"/>
            <consortium name="The Broad Institute Genome Sequencing Center for Infectious Disease"/>
            <person name="Wu L."/>
            <person name="Ma J."/>
        </authorList>
    </citation>
    <scope>NUCLEOTIDE SEQUENCE [LARGE SCALE GENOMIC DNA]</scope>
    <source>
        <strain evidence="9">JCM 18542</strain>
    </source>
</reference>
<dbReference type="PROSITE" id="PS00092">
    <property type="entry name" value="N6_MTASE"/>
    <property type="match status" value="1"/>
</dbReference>
<dbReference type="InterPro" id="IPR040758">
    <property type="entry name" value="PrmC_N"/>
</dbReference>
<dbReference type="PANTHER" id="PTHR18895">
    <property type="entry name" value="HEMK METHYLTRANSFERASE"/>
    <property type="match status" value="1"/>
</dbReference>
<evidence type="ECO:0000259" key="6">
    <source>
        <dbReference type="Pfam" id="PF05175"/>
    </source>
</evidence>
<comment type="function">
    <text evidence="5">Methylates the class 1 translation termination release factors RF1/PrfA and RF2/PrfB on the glutamine residue of the universally conserved GGQ motif.</text>
</comment>
<sequence>MTRRPLRLAIIDAAAELASGGVPDPRVDAEILAAHVAGVERSRLGLVPLVDEDVLVRYRELVALRATRVPLQHILGSAPLGPIDVAVGSGVFTPRFETELLFAWAVAGLRRWDAAREGGTDPARRPRPECARPVVLDLCTGSGALALAIAHERPDAEVHAVELDTAALVWARRNADARARAGDTPIHLHQGDVTDRDLLARLEGGVDVIVANPPYVPESTPVAVEVRDHDPARAVFAGADGLDVIRPMVVNIARWLRIDGIVGVEHDATNGDATAELFRARRVFDDVSQEADLVGRPRFVVARRAATAAEAQWWR</sequence>
<dbReference type="GO" id="GO:0008168">
    <property type="term" value="F:methyltransferase activity"/>
    <property type="evidence" value="ECO:0007669"/>
    <property type="project" value="UniProtKB-KW"/>
</dbReference>
<dbReference type="Gene3D" id="3.40.50.150">
    <property type="entry name" value="Vaccinia Virus protein VP39"/>
    <property type="match status" value="1"/>
</dbReference>
<proteinExistence type="inferred from homology"/>
<evidence type="ECO:0000256" key="5">
    <source>
        <dbReference type="HAMAP-Rule" id="MF_02126"/>
    </source>
</evidence>
<gene>
    <name evidence="5 8" type="primary">prmC</name>
    <name evidence="8" type="ORF">GCM10023353_17260</name>
</gene>
<dbReference type="GO" id="GO:0032259">
    <property type="term" value="P:methylation"/>
    <property type="evidence" value="ECO:0007669"/>
    <property type="project" value="UniProtKB-KW"/>
</dbReference>
<feature type="binding site" evidence="5">
    <location>
        <begin position="212"/>
        <end position="215"/>
    </location>
    <ligand>
        <name>substrate</name>
    </ligand>
</feature>
<dbReference type="RefSeq" id="WP_200172039.1">
    <property type="nucleotide sequence ID" value="NZ_BAABKQ010000001.1"/>
</dbReference>
<evidence type="ECO:0000256" key="4">
    <source>
        <dbReference type="ARBA" id="ARBA00048391"/>
    </source>
</evidence>
<dbReference type="NCBIfam" id="TIGR03534">
    <property type="entry name" value="RF_mod_PrmC"/>
    <property type="match status" value="1"/>
</dbReference>
<name>A0ABP9CQ87_9ACTN</name>
<dbReference type="CDD" id="cd02440">
    <property type="entry name" value="AdoMet_MTases"/>
    <property type="match status" value="1"/>
</dbReference>
<keyword evidence="9" id="KW-1185">Reference proteome</keyword>
<feature type="binding site" evidence="5">
    <location>
        <position position="212"/>
    </location>
    <ligand>
        <name>S-adenosyl-L-methionine</name>
        <dbReference type="ChEBI" id="CHEBI:59789"/>
    </ligand>
</feature>
<dbReference type="HAMAP" id="MF_02126">
    <property type="entry name" value="RF_methyltr_PrmC"/>
    <property type="match status" value="1"/>
</dbReference>
<accession>A0ABP9CQ87</accession>
<evidence type="ECO:0000313" key="8">
    <source>
        <dbReference type="EMBL" id="GAA4812938.1"/>
    </source>
</evidence>
<comment type="catalytic activity">
    <reaction evidence="4 5">
        <text>L-glutaminyl-[peptide chain release factor] + S-adenosyl-L-methionine = N(5)-methyl-L-glutaminyl-[peptide chain release factor] + S-adenosyl-L-homocysteine + H(+)</text>
        <dbReference type="Rhea" id="RHEA:42896"/>
        <dbReference type="Rhea" id="RHEA-COMP:10271"/>
        <dbReference type="Rhea" id="RHEA-COMP:10272"/>
        <dbReference type="ChEBI" id="CHEBI:15378"/>
        <dbReference type="ChEBI" id="CHEBI:30011"/>
        <dbReference type="ChEBI" id="CHEBI:57856"/>
        <dbReference type="ChEBI" id="CHEBI:59789"/>
        <dbReference type="ChEBI" id="CHEBI:61891"/>
        <dbReference type="EC" id="2.1.1.297"/>
    </reaction>
</comment>
<dbReference type="InterPro" id="IPR050320">
    <property type="entry name" value="N5-glutamine_MTase"/>
</dbReference>